<keyword evidence="12 17" id="KW-0408">Iron</keyword>
<dbReference type="EMBL" id="MK814681">
    <property type="protein sequence ID" value="QCI07341.1"/>
    <property type="molecule type" value="Genomic_DNA"/>
</dbReference>
<protein>
    <recommendedName>
        <fullName evidence="3 17">Cytochrome f</fullName>
    </recommendedName>
</protein>
<dbReference type="HAMAP" id="MF_00610">
    <property type="entry name" value="Cytb6_f_cytF"/>
    <property type="match status" value="1"/>
</dbReference>
<dbReference type="Gene3D" id="2.40.50.100">
    <property type="match status" value="1"/>
</dbReference>
<evidence type="ECO:0000259" key="19">
    <source>
        <dbReference type="Pfam" id="PF16639"/>
    </source>
</evidence>
<keyword evidence="10 17" id="KW-0249">Electron transport</keyword>
<dbReference type="InterPro" id="IPR024058">
    <property type="entry name" value="Cyt-f_TM"/>
</dbReference>
<feature type="domain" description="Cytochrome f large" evidence="19">
    <location>
        <begin position="29"/>
        <end position="183"/>
    </location>
</feature>
<comment type="similarity">
    <text evidence="2 17">Belongs to the cytochrome f family.</text>
</comment>
<accession>A0A4D6WXE5</accession>
<comment type="subcellular location">
    <subcellularLocation>
        <location evidence="17">Cellular thylakoid membrane</location>
        <topology evidence="17">Single-pass membrane protein</topology>
    </subcellularLocation>
    <subcellularLocation>
        <location evidence="16">Plastid thylakoid membrane</location>
        <topology evidence="16">Single-pass membrane protein</topology>
    </subcellularLocation>
</comment>
<keyword evidence="5 17" id="KW-0602">Photosynthesis</keyword>
<comment type="function">
    <text evidence="1 17">Component of the cytochrome b6-f complex, which mediates electron transfer between photosystem II (PSII) and photosystem I (PSI), cyclic electron flow around PSI, and state transitions.</text>
</comment>
<comment type="subunit">
    <text evidence="15 17">The 4 large subunits of the cytochrome b6-f complex are cytochrome b6, subunit IV (17 kDa polypeptide, PetD), cytochrome f and the Rieske protein, while the 4 small subunits are PetG, PetL, PetM and PetN. The complex functions as a dimer.</text>
</comment>
<organism evidence="20">
    <name type="scientific">Leiomenia cribrosa</name>
    <dbReference type="NCBI Taxonomy" id="217483"/>
    <lineage>
        <taxon>Eukaryota</taxon>
        <taxon>Rhodophyta</taxon>
        <taxon>Florideophyceae</taxon>
        <taxon>Rhodymeniophycidae</taxon>
        <taxon>Gigartinales</taxon>
        <taxon>Kallymeniaceae</taxon>
        <taxon>Leiomenia</taxon>
    </lineage>
</organism>
<evidence type="ECO:0000256" key="11">
    <source>
        <dbReference type="ARBA" id="ARBA00022989"/>
    </source>
</evidence>
<dbReference type="PANTHER" id="PTHR33288">
    <property type="match status" value="1"/>
</dbReference>
<dbReference type="Gene3D" id="2.60.40.830">
    <property type="entry name" value="Cytochrome f large domain"/>
    <property type="match status" value="1"/>
</dbReference>
<dbReference type="SUPFAM" id="SSF49441">
    <property type="entry name" value="Cytochrome f, large domain"/>
    <property type="match status" value="1"/>
</dbReference>
<feature type="chain" id="PRO_5020046405" description="Cytochrome f" evidence="17">
    <location>
        <begin position="29"/>
        <end position="312"/>
    </location>
</feature>
<dbReference type="GO" id="GO:0005506">
    <property type="term" value="F:iron ion binding"/>
    <property type="evidence" value="ECO:0007669"/>
    <property type="project" value="InterPro"/>
</dbReference>
<evidence type="ECO:0000256" key="10">
    <source>
        <dbReference type="ARBA" id="ARBA00022982"/>
    </source>
</evidence>
<keyword evidence="4 17" id="KW-0813">Transport</keyword>
<name>A0A4D6WXE5_9FLOR</name>
<evidence type="ECO:0000256" key="15">
    <source>
        <dbReference type="ARBA" id="ARBA00025834"/>
    </source>
</evidence>
<evidence type="ECO:0000256" key="12">
    <source>
        <dbReference type="ARBA" id="ARBA00023004"/>
    </source>
</evidence>
<dbReference type="AlphaFoldDB" id="A0A4D6WXE5"/>
<reference evidence="20" key="1">
    <citation type="journal article" date="2019" name="Mol. Phylogenet. Evol.">
        <title>Morphological evolution and classification of the red algal order Ceramiales inferred using plastid phylogenomics.</title>
        <authorList>
            <person name="Diaz-Tapia P."/>
            <person name="Pasella M.M."/>
            <person name="Verbruggen H."/>
            <person name="Maggs C.A."/>
        </authorList>
    </citation>
    <scope>NUCLEOTIDE SEQUENCE</scope>
    <source>
        <strain evidence="20">HV05337</strain>
    </source>
</reference>
<reference evidence="20" key="2">
    <citation type="submission" date="2019-04" db="EMBL/GenBank/DDBJ databases">
        <authorList>
            <person name="Pasella M."/>
        </authorList>
    </citation>
    <scope>NUCLEOTIDE SEQUENCE</scope>
    <source>
        <strain evidence="20">HV05337</strain>
    </source>
</reference>
<dbReference type="InterPro" id="IPR011054">
    <property type="entry name" value="Rudment_hybrid_motif"/>
</dbReference>
<evidence type="ECO:0000256" key="17">
    <source>
        <dbReference type="HAMAP-Rule" id="MF_00610"/>
    </source>
</evidence>
<proteinExistence type="inferred from homology"/>
<evidence type="ECO:0000256" key="13">
    <source>
        <dbReference type="ARBA" id="ARBA00023078"/>
    </source>
</evidence>
<dbReference type="Pfam" id="PF01333">
    <property type="entry name" value="Apocytochr_F_C"/>
    <property type="match status" value="1"/>
</dbReference>
<keyword evidence="9 17" id="KW-0732">Signal</keyword>
<evidence type="ECO:0000313" key="20">
    <source>
        <dbReference type="EMBL" id="QCI07341.1"/>
    </source>
</evidence>
<keyword evidence="11 17" id="KW-1133">Transmembrane helix</keyword>
<feature type="binding site" description="covalent" evidence="17 18">
    <location>
        <position position="49"/>
    </location>
    <ligand>
        <name>heme</name>
        <dbReference type="ChEBI" id="CHEBI:30413"/>
    </ligand>
</feature>
<evidence type="ECO:0000256" key="16">
    <source>
        <dbReference type="ARBA" id="ARBA00046266"/>
    </source>
</evidence>
<dbReference type="FunFam" id="1.20.5.700:FF:000001">
    <property type="entry name" value="Cytochrome f"/>
    <property type="match status" value="1"/>
</dbReference>
<dbReference type="SUPFAM" id="SSF51246">
    <property type="entry name" value="Rudiment single hybrid motif"/>
    <property type="match status" value="1"/>
</dbReference>
<dbReference type="Gene3D" id="1.20.5.700">
    <property type="entry name" value="Single helix bin"/>
    <property type="match status" value="1"/>
</dbReference>
<feature type="binding site" description="axial binding residue" evidence="17 18">
    <location>
        <position position="53"/>
    </location>
    <ligand>
        <name>heme</name>
        <dbReference type="ChEBI" id="CHEBI:30413"/>
    </ligand>
    <ligandPart>
        <name>Fe</name>
        <dbReference type="ChEBI" id="CHEBI:18248"/>
    </ligandPart>
</feature>
<dbReference type="PRINTS" id="PR00610">
    <property type="entry name" value="CYTOCHROMEF"/>
</dbReference>
<gene>
    <name evidence="17 20" type="primary">petA</name>
</gene>
<evidence type="ECO:0000256" key="18">
    <source>
        <dbReference type="PIRSR" id="PIRSR602325-50"/>
    </source>
</evidence>
<geneLocation type="plastid" evidence="20"/>
<feature type="binding site" description="covalent" evidence="17 18">
    <location>
        <position position="52"/>
    </location>
    <ligand>
        <name>heme</name>
        <dbReference type="ChEBI" id="CHEBI:30413"/>
    </ligand>
</feature>
<dbReference type="InterPro" id="IPR036826">
    <property type="entry name" value="Cyt_f_lg_dom_sf"/>
</dbReference>
<dbReference type="SUPFAM" id="SSF103431">
    <property type="entry name" value="Cytochrome f subunit of the cytochrome b6f complex, transmembrane anchor"/>
    <property type="match status" value="1"/>
</dbReference>
<keyword evidence="7 17" id="KW-0812">Transmembrane</keyword>
<keyword evidence="13 17" id="KW-0793">Thylakoid</keyword>
<keyword evidence="8 17" id="KW-0479">Metal-binding</keyword>
<sequence length="312" mass="34484" precursor="true">MIKTLQIFIYLSITILCMNITNPTVVKAFPLYAQQGYDDPREATGRIVCANCHLAQKNIEIEAPQAILPNTVFETIVKIPYDNGSTQILSNGKSGPLNMGAVLILPDGFKLAPKNLISQEIKEKTKGVYIQPYSTSQQNILVVGPIPGNKNKEIIFPILSPDPNTNKNAHFLKYPIYAGGNRGRGQIYPAGDKSNNNPILALNSGKVTKIEKLDDGVHKIDIRQSNGEFANQNIPNGLQLNINEGDNIIQNQPITNDPNSGGFGQNETEIVLQSPTRIKSMIAFFFSVTLAQIFFVLKKKQWEKVQASEMNF</sequence>
<dbReference type="GO" id="GO:0020037">
    <property type="term" value="F:heme binding"/>
    <property type="evidence" value="ECO:0007669"/>
    <property type="project" value="InterPro"/>
</dbReference>
<evidence type="ECO:0000256" key="8">
    <source>
        <dbReference type="ARBA" id="ARBA00022723"/>
    </source>
</evidence>
<dbReference type="FunFam" id="2.60.40.830:FF:000001">
    <property type="entry name" value="Cytochrome f"/>
    <property type="match status" value="1"/>
</dbReference>
<evidence type="ECO:0000256" key="7">
    <source>
        <dbReference type="ARBA" id="ARBA00022692"/>
    </source>
</evidence>
<evidence type="ECO:0000256" key="3">
    <source>
        <dbReference type="ARBA" id="ARBA00013528"/>
    </source>
</evidence>
<dbReference type="GO" id="GO:0015979">
    <property type="term" value="P:photosynthesis"/>
    <property type="evidence" value="ECO:0007669"/>
    <property type="project" value="UniProtKB-UniRule"/>
</dbReference>
<dbReference type="Pfam" id="PF16639">
    <property type="entry name" value="Apocytochr_F_N"/>
    <property type="match status" value="1"/>
</dbReference>
<evidence type="ECO:0000256" key="9">
    <source>
        <dbReference type="ARBA" id="ARBA00022729"/>
    </source>
</evidence>
<feature type="transmembrane region" description="Helical" evidence="17">
    <location>
        <begin position="278"/>
        <end position="297"/>
    </location>
</feature>
<feature type="binding site" description="axial binding residue" evidence="17 18">
    <location>
        <position position="29"/>
    </location>
    <ligand>
        <name>heme</name>
        <dbReference type="ChEBI" id="CHEBI:30413"/>
    </ligand>
    <ligandPart>
        <name>Fe</name>
        <dbReference type="ChEBI" id="CHEBI:18248"/>
    </ligandPart>
</feature>
<evidence type="ECO:0000256" key="1">
    <source>
        <dbReference type="ARBA" id="ARBA00003068"/>
    </source>
</evidence>
<keyword evidence="14 17" id="KW-0472">Membrane</keyword>
<evidence type="ECO:0000256" key="2">
    <source>
        <dbReference type="ARBA" id="ARBA00008923"/>
    </source>
</evidence>
<evidence type="ECO:0000256" key="14">
    <source>
        <dbReference type="ARBA" id="ARBA00023136"/>
    </source>
</evidence>
<dbReference type="InterPro" id="IPR024094">
    <property type="entry name" value="Cyt_f_lg_dom"/>
</dbReference>
<dbReference type="PANTHER" id="PTHR33288:SF10">
    <property type="entry name" value="CYTOCHROME F"/>
    <property type="match status" value="1"/>
</dbReference>
<dbReference type="InterPro" id="IPR002325">
    <property type="entry name" value="Cyt_f"/>
</dbReference>
<keyword evidence="6 17" id="KW-0349">Heme</keyword>
<feature type="signal peptide" evidence="17">
    <location>
        <begin position="1"/>
        <end position="28"/>
    </location>
</feature>
<dbReference type="PROSITE" id="PS51010">
    <property type="entry name" value="CYTF"/>
    <property type="match status" value="1"/>
</dbReference>
<evidence type="ECO:0000256" key="6">
    <source>
        <dbReference type="ARBA" id="ARBA00022617"/>
    </source>
</evidence>
<evidence type="ECO:0000256" key="5">
    <source>
        <dbReference type="ARBA" id="ARBA00022531"/>
    </source>
</evidence>
<dbReference type="GO" id="GO:0055035">
    <property type="term" value="C:plastid thylakoid membrane"/>
    <property type="evidence" value="ECO:0007669"/>
    <property type="project" value="UniProtKB-SubCell"/>
</dbReference>
<comment type="cofactor">
    <cofactor evidence="17 18">
        <name>heme</name>
        <dbReference type="ChEBI" id="CHEBI:30413"/>
    </cofactor>
    <text evidence="17 18">Binds 1 heme group covalently.</text>
</comment>
<dbReference type="GO" id="GO:0009055">
    <property type="term" value="F:electron transfer activity"/>
    <property type="evidence" value="ECO:0007669"/>
    <property type="project" value="UniProtKB-UniRule"/>
</dbReference>
<evidence type="ECO:0000256" key="4">
    <source>
        <dbReference type="ARBA" id="ARBA00022448"/>
    </source>
</evidence>
<keyword evidence="20" id="KW-0934">Plastid</keyword>